<dbReference type="RefSeq" id="WP_243308015.1">
    <property type="nucleotide sequence ID" value="NZ_JALGBI010000002.1"/>
</dbReference>
<dbReference type="InterPro" id="IPR007428">
    <property type="entry name" value="MlaA"/>
</dbReference>
<dbReference type="GO" id="GO:0016020">
    <property type="term" value="C:membrane"/>
    <property type="evidence" value="ECO:0007669"/>
    <property type="project" value="InterPro"/>
</dbReference>
<dbReference type="Proteomes" id="UP001139447">
    <property type="component" value="Unassembled WGS sequence"/>
</dbReference>
<dbReference type="PANTHER" id="PTHR30035">
    <property type="entry name" value="LIPOPROTEIN VACJ-RELATED"/>
    <property type="match status" value="1"/>
</dbReference>
<dbReference type="PANTHER" id="PTHR30035:SF3">
    <property type="entry name" value="INTERMEMBRANE PHOSPHOLIPID TRANSPORT SYSTEM LIPOPROTEIN MLAA"/>
    <property type="match status" value="1"/>
</dbReference>
<evidence type="ECO:0000313" key="5">
    <source>
        <dbReference type="EMBL" id="MCJ0765002.1"/>
    </source>
</evidence>
<keyword evidence="5" id="KW-0449">Lipoprotein</keyword>
<sequence>MTRIPCGNIRQQTARYARNTGAALAALGLLAGCASGPNANPRDPLEPLNRSVSNFNEGVDKVLLKPVATAYREVTPGVVRTGVNNFFGNLGDAWSFVNSVLQLKGQNAAENFMRFSFNTVFGFAGVLDIASEMNIERHKEDFGQTLGRWGVPAGPYVVLPIFGPSTLRDTVALPVDTRGDIVRHVDHVPTRNSLYALWAVDKRATLLRASSVLDEAALDKYSFTRDVYLQLRRSEIYDGKDPADGKDPGDSTSPPAK</sequence>
<dbReference type="GO" id="GO:0120010">
    <property type="term" value="P:intermembrane phospholipid transfer"/>
    <property type="evidence" value="ECO:0007669"/>
    <property type="project" value="TreeGrafter"/>
</dbReference>
<feature type="chain" id="PRO_5040855169" evidence="4">
    <location>
        <begin position="40"/>
        <end position="257"/>
    </location>
</feature>
<evidence type="ECO:0000256" key="1">
    <source>
        <dbReference type="ARBA" id="ARBA00010634"/>
    </source>
</evidence>
<proteinExistence type="inferred from homology"/>
<feature type="compositionally biased region" description="Basic and acidic residues" evidence="3">
    <location>
        <begin position="238"/>
        <end position="249"/>
    </location>
</feature>
<protein>
    <submittedName>
        <fullName evidence="5">VacJ family lipoprotein</fullName>
    </submittedName>
</protein>
<dbReference type="Pfam" id="PF04333">
    <property type="entry name" value="MlaA"/>
    <property type="match status" value="1"/>
</dbReference>
<dbReference type="EMBL" id="JALGBI010000002">
    <property type="protein sequence ID" value="MCJ0765002.1"/>
    <property type="molecule type" value="Genomic_DNA"/>
</dbReference>
<comment type="caution">
    <text evidence="5">The sequence shown here is derived from an EMBL/GenBank/DDBJ whole genome shotgun (WGS) entry which is preliminary data.</text>
</comment>
<accession>A0A9X1VZN1</accession>
<evidence type="ECO:0000313" key="6">
    <source>
        <dbReference type="Proteomes" id="UP001139447"/>
    </source>
</evidence>
<keyword evidence="2 4" id="KW-0732">Signal</keyword>
<keyword evidence="6" id="KW-1185">Reference proteome</keyword>
<reference evidence="5" key="1">
    <citation type="submission" date="2022-03" db="EMBL/GenBank/DDBJ databases">
        <authorList>
            <person name="Woo C.Y."/>
        </authorList>
    </citation>
    <scope>NUCLEOTIDE SEQUENCE</scope>
    <source>
        <strain evidence="5">CYS-02</strain>
    </source>
</reference>
<gene>
    <name evidence="5" type="ORF">MMF98_17450</name>
</gene>
<organism evidence="5 6">
    <name type="scientific">Variovorax terrae</name>
    <dbReference type="NCBI Taxonomy" id="2923278"/>
    <lineage>
        <taxon>Bacteria</taxon>
        <taxon>Pseudomonadati</taxon>
        <taxon>Pseudomonadota</taxon>
        <taxon>Betaproteobacteria</taxon>
        <taxon>Burkholderiales</taxon>
        <taxon>Comamonadaceae</taxon>
        <taxon>Variovorax</taxon>
    </lineage>
</organism>
<name>A0A9X1VZN1_9BURK</name>
<evidence type="ECO:0000256" key="2">
    <source>
        <dbReference type="ARBA" id="ARBA00022729"/>
    </source>
</evidence>
<dbReference type="AlphaFoldDB" id="A0A9X1VZN1"/>
<dbReference type="PROSITE" id="PS51257">
    <property type="entry name" value="PROKAR_LIPOPROTEIN"/>
    <property type="match status" value="1"/>
</dbReference>
<evidence type="ECO:0000256" key="4">
    <source>
        <dbReference type="SAM" id="SignalP"/>
    </source>
</evidence>
<evidence type="ECO:0000256" key="3">
    <source>
        <dbReference type="SAM" id="MobiDB-lite"/>
    </source>
</evidence>
<comment type="similarity">
    <text evidence="1">Belongs to the MlaA family.</text>
</comment>
<feature type="region of interest" description="Disordered" evidence="3">
    <location>
        <begin position="238"/>
        <end position="257"/>
    </location>
</feature>
<dbReference type="PRINTS" id="PR01805">
    <property type="entry name" value="VACJLIPOPROT"/>
</dbReference>
<feature type="signal peptide" evidence="4">
    <location>
        <begin position="1"/>
        <end position="39"/>
    </location>
</feature>